<dbReference type="PANTHER" id="PTHR22946">
    <property type="entry name" value="DIENELACTONE HYDROLASE DOMAIN-CONTAINING PROTEIN-RELATED"/>
    <property type="match status" value="1"/>
</dbReference>
<dbReference type="InterPro" id="IPR000383">
    <property type="entry name" value="Xaa-Pro-like_dom"/>
</dbReference>
<dbReference type="Proteomes" id="UP000282106">
    <property type="component" value="Unassembled WGS sequence"/>
</dbReference>
<dbReference type="AlphaFoldDB" id="A0A3N0V055"/>
<proteinExistence type="predicted"/>
<evidence type="ECO:0000313" key="4">
    <source>
        <dbReference type="EMBL" id="ROH86002.1"/>
    </source>
</evidence>
<keyword evidence="2" id="KW-0732">Signal</keyword>
<feature type="signal peptide" evidence="2">
    <location>
        <begin position="1"/>
        <end position="21"/>
    </location>
</feature>
<feature type="chain" id="PRO_5018134824" description="Xaa-Pro dipeptidyl-peptidase-like domain-containing protein" evidence="2">
    <location>
        <begin position="22"/>
        <end position="662"/>
    </location>
</feature>
<comment type="caution">
    <text evidence="4">The sequence shown here is derived from an EMBL/GenBank/DDBJ whole genome shotgun (WGS) entry which is preliminary data.</text>
</comment>
<dbReference type="InterPro" id="IPR050261">
    <property type="entry name" value="FrsA_esterase"/>
</dbReference>
<dbReference type="PANTHER" id="PTHR22946:SF9">
    <property type="entry name" value="POLYKETIDE TRANSFERASE AF380"/>
    <property type="match status" value="1"/>
</dbReference>
<feature type="domain" description="Xaa-Pro dipeptidyl-peptidase-like" evidence="3">
    <location>
        <begin position="135"/>
        <end position="243"/>
    </location>
</feature>
<dbReference type="SUPFAM" id="SSF53474">
    <property type="entry name" value="alpha/beta-Hydrolases"/>
    <property type="match status" value="1"/>
</dbReference>
<dbReference type="InterPro" id="IPR029058">
    <property type="entry name" value="AB_hydrolase_fold"/>
</dbReference>
<name>A0A3N0V055_9GAMM</name>
<accession>A0A3N0V055</accession>
<dbReference type="EMBL" id="RJVO01000010">
    <property type="protein sequence ID" value="ROH86002.1"/>
    <property type="molecule type" value="Genomic_DNA"/>
</dbReference>
<keyword evidence="5" id="KW-1185">Reference proteome</keyword>
<dbReference type="PROSITE" id="PS51257">
    <property type="entry name" value="PROKAR_LIPOPROTEIN"/>
    <property type="match status" value="1"/>
</dbReference>
<organism evidence="4 5">
    <name type="scientific">Stagnimonas aquatica</name>
    <dbReference type="NCBI Taxonomy" id="2689987"/>
    <lineage>
        <taxon>Bacteria</taxon>
        <taxon>Pseudomonadati</taxon>
        <taxon>Pseudomonadota</taxon>
        <taxon>Gammaproteobacteria</taxon>
        <taxon>Nevskiales</taxon>
        <taxon>Nevskiaceae</taxon>
        <taxon>Stagnimonas</taxon>
    </lineage>
</organism>
<dbReference type="RefSeq" id="WP_123213011.1">
    <property type="nucleotide sequence ID" value="NZ_RJVO01000010.1"/>
</dbReference>
<evidence type="ECO:0000259" key="3">
    <source>
        <dbReference type="Pfam" id="PF02129"/>
    </source>
</evidence>
<protein>
    <recommendedName>
        <fullName evidence="3">Xaa-Pro dipeptidyl-peptidase-like domain-containing protein</fullName>
    </recommendedName>
</protein>
<keyword evidence="1" id="KW-0378">Hydrolase</keyword>
<dbReference type="Gene3D" id="3.40.50.1820">
    <property type="entry name" value="alpha/beta hydrolase"/>
    <property type="match status" value="1"/>
</dbReference>
<sequence length="662" mass="70371">MEAVLRVAGLGPLLLSLGVLSACGAANESAVPGGGVPVEIKCEQPLPAEARQLHITVPVAQDSDPLWGPAPTSELYFTALLPERCPGESFPAIVQSHGLGGSRITALAADKTLYPEHAGLDAIDELAAALPYYDYVVLSVDQRGHGESQPQNGGGWARVNDPRYEVQDLRALLDWAWEHAGELQIERQPASGIARDLKVGTLGYSYGGGYQLALAALDERIDALVPAATWHNLFYSLLVDGVSKQSWVQTLCLFITIPSDGATIGTIDTPLMRTLCNNAAIRDPLAFRIRTLDDLLATVARDTQQPRPVAEAELMEFFETHSPSYLRKQERAGLPWGFGESRARMRPVPTLLIQGNRDGLFNLTDAWWNLRYLREAGADARLLTMDSGHLSPALGQVDGTANCGALKGVQAILGWFDEQLKGRAPAPADELPPVCLSVQATPGAPATAELAVELPDLPIGNTSGAGSLSVRADKIEISLAATDGLPRFVPMATVPGPGYVLGGIPSIGRSTVTPGALAAHKAIAIFGVGVKRAGRTFLVDDQVTALLEGSASSNRFVEEGDPILMPGIGEVLEEGDEIGLLFYEQHPQYAVVPSLTVLTTLLPVATISYIAGRPFPNITSELLTPLAGVLSNPNPYTAVLEDVRLPVFQPGVYPGSRLTGLQ</sequence>
<evidence type="ECO:0000313" key="5">
    <source>
        <dbReference type="Proteomes" id="UP000282106"/>
    </source>
</evidence>
<reference evidence="4 5" key="1">
    <citation type="submission" date="2018-10" db="EMBL/GenBank/DDBJ databases">
        <authorList>
            <person name="Chen W.-M."/>
        </authorList>
    </citation>
    <scope>NUCLEOTIDE SEQUENCE [LARGE SCALE GENOMIC DNA]</scope>
    <source>
        <strain evidence="4 5">THS-13</strain>
    </source>
</reference>
<dbReference type="InParanoid" id="A0A3N0V055"/>
<dbReference type="Pfam" id="PF02129">
    <property type="entry name" value="Peptidase_S15"/>
    <property type="match status" value="1"/>
</dbReference>
<gene>
    <name evidence="4" type="ORF">ED208_16395</name>
</gene>
<evidence type="ECO:0000256" key="2">
    <source>
        <dbReference type="SAM" id="SignalP"/>
    </source>
</evidence>
<dbReference type="GO" id="GO:0052689">
    <property type="term" value="F:carboxylic ester hydrolase activity"/>
    <property type="evidence" value="ECO:0007669"/>
    <property type="project" value="UniProtKB-ARBA"/>
</dbReference>
<evidence type="ECO:0000256" key="1">
    <source>
        <dbReference type="ARBA" id="ARBA00022801"/>
    </source>
</evidence>